<keyword evidence="2" id="KW-0812">Transmembrane</keyword>
<name>A0A2V1IM47_9BACT</name>
<evidence type="ECO:0000256" key="3">
    <source>
        <dbReference type="SAM" id="SignalP"/>
    </source>
</evidence>
<organism evidence="4 5">
    <name type="scientific">Duncaniella muris</name>
    <dbReference type="NCBI Taxonomy" id="2094150"/>
    <lineage>
        <taxon>Bacteria</taxon>
        <taxon>Pseudomonadati</taxon>
        <taxon>Bacteroidota</taxon>
        <taxon>Bacteroidia</taxon>
        <taxon>Bacteroidales</taxon>
        <taxon>Muribaculaceae</taxon>
        <taxon>Duncaniella</taxon>
    </lineage>
</organism>
<keyword evidence="3" id="KW-0732">Signal</keyword>
<gene>
    <name evidence="4" type="ORF">C5O23_03005</name>
</gene>
<comment type="caution">
    <text evidence="4">The sequence shown here is derived from an EMBL/GenBank/DDBJ whole genome shotgun (WGS) entry which is preliminary data.</text>
</comment>
<protein>
    <submittedName>
        <fullName evidence="4">Cell wall anchor protein</fullName>
    </submittedName>
</protein>
<keyword evidence="5" id="KW-1185">Reference proteome</keyword>
<evidence type="ECO:0000256" key="2">
    <source>
        <dbReference type="SAM" id="Phobius"/>
    </source>
</evidence>
<feature type="region of interest" description="Disordered" evidence="1">
    <location>
        <begin position="307"/>
        <end position="330"/>
    </location>
</feature>
<dbReference type="AlphaFoldDB" id="A0A2V1IM47"/>
<reference evidence="5" key="1">
    <citation type="submission" date="2018-02" db="EMBL/GenBank/DDBJ databases">
        <authorList>
            <person name="Clavel T."/>
            <person name="Strowig T."/>
        </authorList>
    </citation>
    <scope>NUCLEOTIDE SEQUENCE [LARGE SCALE GENOMIC DNA]</scope>
    <source>
        <strain evidence="5">DSM 103720</strain>
    </source>
</reference>
<evidence type="ECO:0000256" key="1">
    <source>
        <dbReference type="SAM" id="MobiDB-lite"/>
    </source>
</evidence>
<evidence type="ECO:0000313" key="5">
    <source>
        <dbReference type="Proteomes" id="UP000244905"/>
    </source>
</evidence>
<accession>A0A2V1IM47</accession>
<feature type="transmembrane region" description="Helical" evidence="2">
    <location>
        <begin position="163"/>
        <end position="182"/>
    </location>
</feature>
<evidence type="ECO:0000313" key="4">
    <source>
        <dbReference type="EMBL" id="PWB03697.1"/>
    </source>
</evidence>
<feature type="signal peptide" evidence="3">
    <location>
        <begin position="1"/>
        <end position="24"/>
    </location>
</feature>
<dbReference type="GeneID" id="82525318"/>
<dbReference type="Proteomes" id="UP000244905">
    <property type="component" value="Unassembled WGS sequence"/>
</dbReference>
<feature type="chain" id="PRO_5016020178" evidence="3">
    <location>
        <begin position="25"/>
        <end position="330"/>
    </location>
</feature>
<proteinExistence type="predicted"/>
<keyword evidence="2" id="KW-1133">Transmembrane helix</keyword>
<sequence length="330" mass="37162">MNFIRHIRFLLLTTAILISASALAGVSSLKVSLDSAFLLMGRTTPLHIELVTDDNSDGHLVIPKDSVCDKVEILKYLTPDTTGLGSGRREIKQDLVLQSFDSGVYRLNPILYVENGETIASNRLVLKVYPVVVDSLETIHDYADVADVDRSFIDYLPDFVVDYGLWILAVIVVLALGGFAFYMMKKKKNPFAAPATKPIPPYEKAIGELSRLRAEKLCEQGKEKEYYTRLTDILRIYLNGRFGINAMEMTSTQIRRMLNANEETRLSKENMERVLETADFVKFAKVRPLPDDNVKAFNSAMQFVEDTKPRPVVAETDGQQEPSKEESTKK</sequence>
<keyword evidence="2" id="KW-0472">Membrane</keyword>
<dbReference type="RefSeq" id="WP_107031479.1">
    <property type="nucleotide sequence ID" value="NZ_PUEC01000004.1"/>
</dbReference>
<dbReference type="EMBL" id="PUEC01000004">
    <property type="protein sequence ID" value="PWB03697.1"/>
    <property type="molecule type" value="Genomic_DNA"/>
</dbReference>